<dbReference type="SUPFAM" id="SSF82549">
    <property type="entry name" value="DAK1/DegV-like"/>
    <property type="match status" value="1"/>
</dbReference>
<dbReference type="Gene3D" id="3.30.1180.10">
    <property type="match status" value="1"/>
</dbReference>
<dbReference type="AlphaFoldDB" id="A0A9D1L5B5"/>
<dbReference type="Proteomes" id="UP000824078">
    <property type="component" value="Unassembled WGS sequence"/>
</dbReference>
<evidence type="ECO:0000313" key="3">
    <source>
        <dbReference type="EMBL" id="HIU24516.1"/>
    </source>
</evidence>
<name>A0A9D1L5B5_9ACTN</name>
<proteinExistence type="predicted"/>
<dbReference type="PANTHER" id="PTHR33434">
    <property type="entry name" value="DEGV DOMAIN-CONTAINING PROTEIN DR_1986-RELATED"/>
    <property type="match status" value="1"/>
</dbReference>
<accession>A0A9D1L5B5</accession>
<reference evidence="3" key="1">
    <citation type="submission" date="2020-10" db="EMBL/GenBank/DDBJ databases">
        <authorList>
            <person name="Gilroy R."/>
        </authorList>
    </citation>
    <scope>NUCLEOTIDE SEQUENCE</scope>
    <source>
        <strain evidence="3">ChiHjej12B11-29160</strain>
    </source>
</reference>
<dbReference type="PANTHER" id="PTHR33434:SF3">
    <property type="entry name" value="DEGV DOMAIN-CONTAINING PROTEIN YITS"/>
    <property type="match status" value="1"/>
</dbReference>
<dbReference type="InterPro" id="IPR003797">
    <property type="entry name" value="DegV"/>
</dbReference>
<organism evidence="3 4">
    <name type="scientific">Candidatus Coprovicinus avistercoris</name>
    <dbReference type="NCBI Taxonomy" id="2840754"/>
    <lineage>
        <taxon>Bacteria</taxon>
        <taxon>Bacillati</taxon>
        <taxon>Actinomycetota</taxon>
        <taxon>Coriobacteriia</taxon>
        <taxon>Coriobacteriales</taxon>
        <taxon>Coriobacteriaceae</taxon>
        <taxon>Coriobacteriaceae incertae sedis</taxon>
        <taxon>Candidatus Coprovicinus</taxon>
    </lineage>
</organism>
<protein>
    <submittedName>
        <fullName evidence="3">DegV family protein</fullName>
    </submittedName>
</protein>
<comment type="caution">
    <text evidence="3">The sequence shown here is derived from an EMBL/GenBank/DDBJ whole genome shotgun (WGS) entry which is preliminary data.</text>
</comment>
<reference evidence="3" key="2">
    <citation type="journal article" date="2021" name="PeerJ">
        <title>Extensive microbial diversity within the chicken gut microbiome revealed by metagenomics and culture.</title>
        <authorList>
            <person name="Gilroy R."/>
            <person name="Ravi A."/>
            <person name="Getino M."/>
            <person name="Pursley I."/>
            <person name="Horton D.L."/>
            <person name="Alikhan N.F."/>
            <person name="Baker D."/>
            <person name="Gharbi K."/>
            <person name="Hall N."/>
            <person name="Watson M."/>
            <person name="Adriaenssens E.M."/>
            <person name="Foster-Nyarko E."/>
            <person name="Jarju S."/>
            <person name="Secka A."/>
            <person name="Antonio M."/>
            <person name="Oren A."/>
            <person name="Chaudhuri R.R."/>
            <person name="La Ragione R."/>
            <person name="Hildebrand F."/>
            <person name="Pallen M.J."/>
        </authorList>
    </citation>
    <scope>NUCLEOTIDE SEQUENCE</scope>
    <source>
        <strain evidence="3">ChiHjej12B11-29160</strain>
    </source>
</reference>
<evidence type="ECO:0000256" key="1">
    <source>
        <dbReference type="ARBA" id="ARBA00003238"/>
    </source>
</evidence>
<comment type="function">
    <text evidence="1">May bind long-chain fatty acids, such as palmitate, and may play a role in lipid transport or fatty acid metabolism.</text>
</comment>
<dbReference type="NCBIfam" id="TIGR00762">
    <property type="entry name" value="DegV"/>
    <property type="match status" value="1"/>
</dbReference>
<dbReference type="GO" id="GO:0008289">
    <property type="term" value="F:lipid binding"/>
    <property type="evidence" value="ECO:0007669"/>
    <property type="project" value="UniProtKB-KW"/>
</dbReference>
<dbReference type="PROSITE" id="PS51482">
    <property type="entry name" value="DEGV"/>
    <property type="match status" value="1"/>
</dbReference>
<dbReference type="EMBL" id="DVMQ01000017">
    <property type="protein sequence ID" value="HIU24516.1"/>
    <property type="molecule type" value="Genomic_DNA"/>
</dbReference>
<gene>
    <name evidence="3" type="ORF">IAD17_06295</name>
</gene>
<dbReference type="InterPro" id="IPR043168">
    <property type="entry name" value="DegV_C"/>
</dbReference>
<dbReference type="Pfam" id="PF02645">
    <property type="entry name" value="DegV"/>
    <property type="match status" value="1"/>
</dbReference>
<evidence type="ECO:0000313" key="4">
    <source>
        <dbReference type="Proteomes" id="UP000824078"/>
    </source>
</evidence>
<dbReference type="Gene3D" id="3.40.50.10170">
    <property type="match status" value="1"/>
</dbReference>
<dbReference type="InterPro" id="IPR050270">
    <property type="entry name" value="DegV_domain_contain"/>
</dbReference>
<sequence length="314" mass="34658">MEPKFFLMTDSPCDFSQKMVDDAGIGLIRFSYAEADKTDGGLCGTDDLFESRSAHEFYEAIRKGAHPLTSQPSQMEFEEHFRRCLELDIPTVYLCFDSALSGAYEGACLALARMEEEAGKKLPIYIVDTKLASTAQYLFIVEAIHQRDRGLTAEEMVSWAEEARYYLHAMFMVEDLDCLHRGGRLPKGVAVVGGALDVKPLLTIDVEGALSVIGITRGRKKGIRKLAANFSNNHNHDEFSNIVSIGNADCPKDAERLIELINKEDDSTITMVSTIGPTIGCHVGPGMIACCFWGNDRREGMSISDRIAASVRKS</sequence>
<evidence type="ECO:0000256" key="2">
    <source>
        <dbReference type="ARBA" id="ARBA00023121"/>
    </source>
</evidence>
<keyword evidence="2" id="KW-0446">Lipid-binding</keyword>